<dbReference type="Proteomes" id="UP000276133">
    <property type="component" value="Unassembled WGS sequence"/>
</dbReference>
<comment type="pathway">
    <text evidence="2">Protein modification; protein glycosylation.</text>
</comment>
<reference evidence="11 12" key="1">
    <citation type="journal article" date="2018" name="Sci. Rep.">
        <title>Genomic signatures of local adaptation to the degree of environmental predictability in rotifers.</title>
        <authorList>
            <person name="Franch-Gras L."/>
            <person name="Hahn C."/>
            <person name="Garcia-Roger E.M."/>
            <person name="Carmona M.J."/>
            <person name="Serra M."/>
            <person name="Gomez A."/>
        </authorList>
    </citation>
    <scope>NUCLEOTIDE SEQUENCE [LARGE SCALE GENOMIC DNA]</scope>
    <source>
        <strain evidence="11">HYR1</strain>
    </source>
</reference>
<dbReference type="EMBL" id="REGN01001050">
    <property type="protein sequence ID" value="RNA37404.1"/>
    <property type="molecule type" value="Genomic_DNA"/>
</dbReference>
<dbReference type="STRING" id="10195.A0A3M7SNJ4"/>
<evidence type="ECO:0000256" key="3">
    <source>
        <dbReference type="ARBA" id="ARBA00022676"/>
    </source>
</evidence>
<dbReference type="AlphaFoldDB" id="A0A3M7SNJ4"/>
<keyword evidence="3 11" id="KW-0328">Glycosyltransferase</keyword>
<proteinExistence type="inferred from homology"/>
<keyword evidence="8" id="KW-0472">Membrane</keyword>
<organism evidence="11 12">
    <name type="scientific">Brachionus plicatilis</name>
    <name type="common">Marine rotifer</name>
    <name type="synonym">Brachionus muelleri</name>
    <dbReference type="NCBI Taxonomy" id="10195"/>
    <lineage>
        <taxon>Eukaryota</taxon>
        <taxon>Metazoa</taxon>
        <taxon>Spiralia</taxon>
        <taxon>Gnathifera</taxon>
        <taxon>Rotifera</taxon>
        <taxon>Eurotatoria</taxon>
        <taxon>Monogononta</taxon>
        <taxon>Pseudotrocha</taxon>
        <taxon>Ploima</taxon>
        <taxon>Brachionidae</taxon>
        <taxon>Brachionus</taxon>
    </lineage>
</organism>
<keyword evidence="12" id="KW-1185">Reference proteome</keyword>
<gene>
    <name evidence="11" type="ORF">BpHYR1_036386</name>
</gene>
<dbReference type="InterPro" id="IPR003406">
    <property type="entry name" value="Glyco_trans_14"/>
</dbReference>
<evidence type="ECO:0000256" key="6">
    <source>
        <dbReference type="ARBA" id="ARBA00022968"/>
    </source>
</evidence>
<evidence type="ECO:0000256" key="2">
    <source>
        <dbReference type="ARBA" id="ARBA00004922"/>
    </source>
</evidence>
<keyword evidence="7" id="KW-1133">Transmembrane helix</keyword>
<evidence type="ECO:0000256" key="9">
    <source>
        <dbReference type="ARBA" id="ARBA00023180"/>
    </source>
</evidence>
<dbReference type="PANTHER" id="PTHR19297:SF181">
    <property type="entry name" value="PROTEIN XYLOSYLTRANSFERASE"/>
    <property type="match status" value="1"/>
</dbReference>
<evidence type="ECO:0000313" key="12">
    <source>
        <dbReference type="Proteomes" id="UP000276133"/>
    </source>
</evidence>
<evidence type="ECO:0000256" key="7">
    <source>
        <dbReference type="ARBA" id="ARBA00022989"/>
    </source>
</evidence>
<comment type="subcellular location">
    <subcellularLocation>
        <location evidence="1">Membrane</location>
        <topology evidence="1">Single-pass type II membrane protein</topology>
    </subcellularLocation>
</comment>
<protein>
    <submittedName>
        <fullName evidence="11">Beta-1-3-galactosyl-O-glycosyl-glyco beta-1-6-N-acetylglucosaminyltransferase-like</fullName>
    </submittedName>
</protein>
<evidence type="ECO:0000256" key="10">
    <source>
        <dbReference type="ARBA" id="ARBA00038150"/>
    </source>
</evidence>
<comment type="similarity">
    <text evidence="10">Belongs to the glycosyltransferase 14 family.</text>
</comment>
<keyword evidence="9" id="KW-0325">Glycoprotein</keyword>
<sequence length="417" mass="48253">MDHAEIQKAKLLLKTISYKQFGHLDHDFPIAFSILVHSNAEQVERLIRSIYQPQNIYCIHIDTKSNQAFHDAIQSIADCFDNIFITTKTENILYGGFSRLQADINCLKDLLMLDKLIKFNKNLKNKRFVDWKYAFNLVGTEFLLRTNEELVKIFKMYNGSNEITILKTNRELHRRIKVEWVEDFQKFRLINTGRNKSAAPHGYVITYGFSTYVISKNFAKYVIFDRRAQDLLEWVRTTWAPDEIYWSTLQYNTQIYAEHGFLAKTLGSCLLCDQLVTYYVTSSKSKIVEIDEGLYAKVKHSKVTFQSYPHIEAITIKESDFLANGTDSDHEENCESVFEEVGVAICKLSLNPTKKKFSDAIFEKFSKIALEAPIAYEATQSSVKKVLSKHKNPIACPECGKLMKKRAWCKATYRKNA</sequence>
<evidence type="ECO:0000256" key="8">
    <source>
        <dbReference type="ARBA" id="ARBA00023136"/>
    </source>
</evidence>
<evidence type="ECO:0000256" key="1">
    <source>
        <dbReference type="ARBA" id="ARBA00004606"/>
    </source>
</evidence>
<comment type="caution">
    <text evidence="11">The sequence shown here is derived from an EMBL/GenBank/DDBJ whole genome shotgun (WGS) entry which is preliminary data.</text>
</comment>
<keyword evidence="5" id="KW-0812">Transmembrane</keyword>
<keyword evidence="6" id="KW-0735">Signal-anchor</keyword>
<dbReference type="Pfam" id="PF02485">
    <property type="entry name" value="Branch"/>
    <property type="match status" value="1"/>
</dbReference>
<dbReference type="PANTHER" id="PTHR19297">
    <property type="entry name" value="GLYCOSYLTRANSFERASE 14 FAMILY MEMBER"/>
    <property type="match status" value="1"/>
</dbReference>
<dbReference type="OrthoDB" id="2019572at2759"/>
<evidence type="ECO:0000256" key="5">
    <source>
        <dbReference type="ARBA" id="ARBA00022692"/>
    </source>
</evidence>
<dbReference type="GO" id="GO:0008375">
    <property type="term" value="F:acetylglucosaminyltransferase activity"/>
    <property type="evidence" value="ECO:0007669"/>
    <property type="project" value="TreeGrafter"/>
</dbReference>
<evidence type="ECO:0000313" key="11">
    <source>
        <dbReference type="EMBL" id="RNA37404.1"/>
    </source>
</evidence>
<name>A0A3M7SNJ4_BRAPC</name>
<dbReference type="GO" id="GO:0016020">
    <property type="term" value="C:membrane"/>
    <property type="evidence" value="ECO:0007669"/>
    <property type="project" value="UniProtKB-SubCell"/>
</dbReference>
<accession>A0A3M7SNJ4</accession>
<keyword evidence="4 11" id="KW-0808">Transferase</keyword>
<evidence type="ECO:0000256" key="4">
    <source>
        <dbReference type="ARBA" id="ARBA00022679"/>
    </source>
</evidence>